<dbReference type="EMBL" id="CAJJDN010000075">
    <property type="protein sequence ID" value="CAD8101268.1"/>
    <property type="molecule type" value="Genomic_DNA"/>
</dbReference>
<protein>
    <submittedName>
        <fullName evidence="1">Uncharacterized protein</fullName>
    </submittedName>
</protein>
<comment type="caution">
    <text evidence="1">The sequence shown here is derived from an EMBL/GenBank/DDBJ whole genome shotgun (WGS) entry which is preliminary data.</text>
</comment>
<organism evidence="1 2">
    <name type="scientific">Paramecium sonneborni</name>
    <dbReference type="NCBI Taxonomy" id="65129"/>
    <lineage>
        <taxon>Eukaryota</taxon>
        <taxon>Sar</taxon>
        <taxon>Alveolata</taxon>
        <taxon>Ciliophora</taxon>
        <taxon>Intramacronucleata</taxon>
        <taxon>Oligohymenophorea</taxon>
        <taxon>Peniculida</taxon>
        <taxon>Parameciidae</taxon>
        <taxon>Paramecium</taxon>
    </lineage>
</organism>
<accession>A0A8S1PFQ9</accession>
<reference evidence="1" key="1">
    <citation type="submission" date="2021-01" db="EMBL/GenBank/DDBJ databases">
        <authorList>
            <consortium name="Genoscope - CEA"/>
            <person name="William W."/>
        </authorList>
    </citation>
    <scope>NUCLEOTIDE SEQUENCE</scope>
</reference>
<evidence type="ECO:0000313" key="1">
    <source>
        <dbReference type="EMBL" id="CAD8101268.1"/>
    </source>
</evidence>
<gene>
    <name evidence="1" type="ORF">PSON_ATCC_30995.1.T0750188</name>
</gene>
<keyword evidence="2" id="KW-1185">Reference proteome</keyword>
<sequence>MGIQCSKRKSKPSQQFEIRISQTQASPQSQPTSKEALIYCDSNDLANFMRTKPVKTFLADLMKKKQIQFDSCDRMATIIESKSEIILRCYNDYTEKALKIKLKVLEYYYDNYLIYKEQSHDCNNIKELLANETTQLLLETIIIINCLMDKNFDQDQELWWGDDYFLHRIAILSISQDTSQQNDKIVQPILQYINSLKNKITQAIPLLEQQKTTQQPQSIANSTAIAQVHLTKFYHDLKLEFVRDSDEQKVDV</sequence>
<dbReference type="AlphaFoldDB" id="A0A8S1PFQ9"/>
<dbReference type="OrthoDB" id="292096at2759"/>
<evidence type="ECO:0000313" key="2">
    <source>
        <dbReference type="Proteomes" id="UP000692954"/>
    </source>
</evidence>
<name>A0A8S1PFQ9_9CILI</name>
<dbReference type="Proteomes" id="UP000692954">
    <property type="component" value="Unassembled WGS sequence"/>
</dbReference>
<proteinExistence type="predicted"/>